<sequence length="52" mass="5733">MSAFHRPVAVAMPPVPDVWGSLFGSIQMRKTENAALRKLIRAANNHPAHSPR</sequence>
<evidence type="ECO:0000313" key="1">
    <source>
        <dbReference type="EMBL" id="KAA1055079.1"/>
    </source>
</evidence>
<name>A0A5B0KSC0_9PROT</name>
<reference evidence="1 2" key="1">
    <citation type="submission" date="2019-07" db="EMBL/GenBank/DDBJ databases">
        <title>Genome sequencing of the stress-tolerant strain Azospirillum brasilense Az19.</title>
        <authorList>
            <person name="Maroniche G.A."/>
            <person name="Garcia J.E."/>
            <person name="Pagnussat L."/>
            <person name="Amenta M."/>
            <person name="Creus C.M."/>
        </authorList>
    </citation>
    <scope>NUCLEOTIDE SEQUENCE [LARGE SCALE GENOMIC DNA]</scope>
    <source>
        <strain evidence="1 2">Az19</strain>
    </source>
</reference>
<dbReference type="EMBL" id="VEWN01000007">
    <property type="protein sequence ID" value="KAA1055079.1"/>
    <property type="molecule type" value="Genomic_DNA"/>
</dbReference>
<protein>
    <submittedName>
        <fullName evidence="1">Uncharacterized protein</fullName>
    </submittedName>
</protein>
<evidence type="ECO:0000313" key="2">
    <source>
        <dbReference type="Proteomes" id="UP000325333"/>
    </source>
</evidence>
<organism evidence="1 2">
    <name type="scientific">Azospirillum argentinense</name>
    <dbReference type="NCBI Taxonomy" id="2970906"/>
    <lineage>
        <taxon>Bacteria</taxon>
        <taxon>Pseudomonadati</taxon>
        <taxon>Pseudomonadota</taxon>
        <taxon>Alphaproteobacteria</taxon>
        <taxon>Rhodospirillales</taxon>
        <taxon>Azospirillaceae</taxon>
        <taxon>Azospirillum</taxon>
    </lineage>
</organism>
<proteinExistence type="predicted"/>
<comment type="caution">
    <text evidence="1">The sequence shown here is derived from an EMBL/GenBank/DDBJ whole genome shotgun (WGS) entry which is preliminary data.</text>
</comment>
<dbReference type="Proteomes" id="UP000325333">
    <property type="component" value="Unassembled WGS sequence"/>
</dbReference>
<dbReference type="AlphaFoldDB" id="A0A5B0KSC0"/>
<accession>A0A5B0KSC0</accession>
<gene>
    <name evidence="1" type="ORF">FH063_005641</name>
</gene>